<evidence type="ECO:0000313" key="5">
    <source>
        <dbReference type="EMBL" id="VDI22836.1"/>
    </source>
</evidence>
<keyword evidence="1" id="KW-0677">Repeat</keyword>
<feature type="non-terminal residue" evidence="5">
    <location>
        <position position="1"/>
    </location>
</feature>
<dbReference type="Pfam" id="PF12796">
    <property type="entry name" value="Ank_2"/>
    <property type="match status" value="1"/>
</dbReference>
<dbReference type="PROSITE" id="PS50088">
    <property type="entry name" value="ANK_REPEAT"/>
    <property type="match status" value="2"/>
</dbReference>
<dbReference type="SUPFAM" id="SSF158235">
    <property type="entry name" value="SOCS box-like"/>
    <property type="match status" value="1"/>
</dbReference>
<dbReference type="PRINTS" id="PR01415">
    <property type="entry name" value="ANKYRIN"/>
</dbReference>
<dbReference type="InterPro" id="IPR036770">
    <property type="entry name" value="Ankyrin_rpt-contain_sf"/>
</dbReference>
<dbReference type="OrthoDB" id="194358at2759"/>
<dbReference type="Gene3D" id="1.10.750.20">
    <property type="entry name" value="SOCS box"/>
    <property type="match status" value="1"/>
</dbReference>
<accession>A0A8B6DPR0</accession>
<dbReference type="AlphaFoldDB" id="A0A8B6DPR0"/>
<feature type="repeat" description="ANK" evidence="3">
    <location>
        <begin position="90"/>
        <end position="122"/>
    </location>
</feature>
<evidence type="ECO:0000259" key="4">
    <source>
        <dbReference type="PROSITE" id="PS50225"/>
    </source>
</evidence>
<protein>
    <recommendedName>
        <fullName evidence="4">SOCS box domain-containing protein</fullName>
    </recommendedName>
</protein>
<sequence length="273" mass="30744">CLTKCYSIPDVWQAVMGGKASSLIWCEYNPPTFSTQSKPSNYLYCYKLPPPSYNYNWTDLHYAASHGNVRRIQEIIHKSGTLNLNKKDYYGKTPLYWAAYKGHKGCVEELLKFGASVNTKCRHGGSPLHAVVSLYPECALLLIKHGADVNLADNWGVTPMYLAATSGQIEVMKYLLASGASPEVRNKKTGEIPRQLNSHKEFCNYLSSLSKNPPSLQQLCRVNIRQRMKEHPNVKIKYLAVPKTLKDYLSLAEYESQPQKQSSPSSFNVLCQS</sequence>
<name>A0A8B6DPR0_MYTGA</name>
<dbReference type="InterPro" id="IPR001496">
    <property type="entry name" value="SOCS_box"/>
</dbReference>
<dbReference type="SMART" id="SM00969">
    <property type="entry name" value="SOCS_box"/>
    <property type="match status" value="1"/>
</dbReference>
<dbReference type="InterPro" id="IPR002110">
    <property type="entry name" value="Ankyrin_rpt"/>
</dbReference>
<dbReference type="PANTHER" id="PTHR24171">
    <property type="entry name" value="ANKYRIN REPEAT DOMAIN-CONTAINING PROTEIN 39-RELATED"/>
    <property type="match status" value="1"/>
</dbReference>
<comment type="caution">
    <text evidence="5">The sequence shown here is derived from an EMBL/GenBank/DDBJ whole genome shotgun (WGS) entry which is preliminary data.</text>
</comment>
<proteinExistence type="predicted"/>
<dbReference type="PROSITE" id="PS50225">
    <property type="entry name" value="SOCS"/>
    <property type="match status" value="1"/>
</dbReference>
<evidence type="ECO:0000313" key="6">
    <source>
        <dbReference type="Proteomes" id="UP000596742"/>
    </source>
</evidence>
<keyword evidence="6" id="KW-1185">Reference proteome</keyword>
<dbReference type="SMART" id="SM00253">
    <property type="entry name" value="SOCS"/>
    <property type="match status" value="1"/>
</dbReference>
<dbReference type="Pfam" id="PF07525">
    <property type="entry name" value="SOCS_box"/>
    <property type="match status" value="1"/>
</dbReference>
<gene>
    <name evidence="5" type="ORF">MGAL_10B056032</name>
</gene>
<feature type="domain" description="SOCS box" evidence="4">
    <location>
        <begin position="206"/>
        <end position="255"/>
    </location>
</feature>
<dbReference type="PROSITE" id="PS50297">
    <property type="entry name" value="ANK_REP_REGION"/>
    <property type="match status" value="2"/>
</dbReference>
<evidence type="ECO:0000256" key="3">
    <source>
        <dbReference type="PROSITE-ProRule" id="PRU00023"/>
    </source>
</evidence>
<dbReference type="CDD" id="cd03716">
    <property type="entry name" value="SOCS_ASB_like"/>
    <property type="match status" value="1"/>
</dbReference>
<dbReference type="InterPro" id="IPR036036">
    <property type="entry name" value="SOCS_box-like_dom_sf"/>
</dbReference>
<dbReference type="EMBL" id="UYJE01003842">
    <property type="protein sequence ID" value="VDI22836.1"/>
    <property type="molecule type" value="Genomic_DNA"/>
</dbReference>
<dbReference type="GO" id="GO:0035556">
    <property type="term" value="P:intracellular signal transduction"/>
    <property type="evidence" value="ECO:0007669"/>
    <property type="project" value="InterPro"/>
</dbReference>
<evidence type="ECO:0000256" key="2">
    <source>
        <dbReference type="ARBA" id="ARBA00023043"/>
    </source>
</evidence>
<evidence type="ECO:0000256" key="1">
    <source>
        <dbReference type="ARBA" id="ARBA00022737"/>
    </source>
</evidence>
<dbReference type="Gene3D" id="1.25.40.20">
    <property type="entry name" value="Ankyrin repeat-containing domain"/>
    <property type="match status" value="1"/>
</dbReference>
<organism evidence="5 6">
    <name type="scientific">Mytilus galloprovincialis</name>
    <name type="common">Mediterranean mussel</name>
    <dbReference type="NCBI Taxonomy" id="29158"/>
    <lineage>
        <taxon>Eukaryota</taxon>
        <taxon>Metazoa</taxon>
        <taxon>Spiralia</taxon>
        <taxon>Lophotrochozoa</taxon>
        <taxon>Mollusca</taxon>
        <taxon>Bivalvia</taxon>
        <taxon>Autobranchia</taxon>
        <taxon>Pteriomorphia</taxon>
        <taxon>Mytilida</taxon>
        <taxon>Mytiloidea</taxon>
        <taxon>Mytilidae</taxon>
        <taxon>Mytilinae</taxon>
        <taxon>Mytilus</taxon>
    </lineage>
</organism>
<dbReference type="SMART" id="SM00248">
    <property type="entry name" value="ANK"/>
    <property type="match status" value="4"/>
</dbReference>
<dbReference type="Proteomes" id="UP000596742">
    <property type="component" value="Unassembled WGS sequence"/>
</dbReference>
<feature type="repeat" description="ANK" evidence="3">
    <location>
        <begin position="155"/>
        <end position="187"/>
    </location>
</feature>
<dbReference type="SUPFAM" id="SSF48403">
    <property type="entry name" value="Ankyrin repeat"/>
    <property type="match status" value="1"/>
</dbReference>
<reference evidence="5" key="1">
    <citation type="submission" date="2018-11" db="EMBL/GenBank/DDBJ databases">
        <authorList>
            <person name="Alioto T."/>
            <person name="Alioto T."/>
        </authorList>
    </citation>
    <scope>NUCLEOTIDE SEQUENCE</scope>
</reference>
<keyword evidence="2 3" id="KW-0040">ANK repeat</keyword>